<keyword evidence="8 9" id="KW-0998">Cell outer membrane</keyword>
<dbReference type="Gene3D" id="2.170.130.10">
    <property type="entry name" value="TonB-dependent receptor, plug domain"/>
    <property type="match status" value="1"/>
</dbReference>
<dbReference type="RefSeq" id="WP_068717483.1">
    <property type="nucleotide sequence ID" value="NZ_AP014636.1"/>
</dbReference>
<evidence type="ECO:0000256" key="9">
    <source>
        <dbReference type="PROSITE-ProRule" id="PRU01360"/>
    </source>
</evidence>
<dbReference type="InterPro" id="IPR037066">
    <property type="entry name" value="Plug_dom_sf"/>
</dbReference>
<evidence type="ECO:0000256" key="1">
    <source>
        <dbReference type="ARBA" id="ARBA00004571"/>
    </source>
</evidence>
<evidence type="ECO:0000259" key="13">
    <source>
        <dbReference type="Pfam" id="PF07715"/>
    </source>
</evidence>
<comment type="similarity">
    <text evidence="2 9 10">Belongs to the TonB-dependent receptor family.</text>
</comment>
<feature type="domain" description="TonB-dependent receptor-like beta-barrel" evidence="12">
    <location>
        <begin position="230"/>
        <end position="618"/>
    </location>
</feature>
<dbReference type="InterPro" id="IPR039426">
    <property type="entry name" value="TonB-dep_rcpt-like"/>
</dbReference>
<keyword evidence="6 10" id="KW-0798">TonB box</keyword>
<dbReference type="InterPro" id="IPR012910">
    <property type="entry name" value="Plug_dom"/>
</dbReference>
<keyword evidence="4 9" id="KW-1134">Transmembrane beta strand</keyword>
<evidence type="ECO:0000313" key="15">
    <source>
        <dbReference type="Proteomes" id="UP001199044"/>
    </source>
</evidence>
<feature type="signal peptide" evidence="11">
    <location>
        <begin position="1"/>
        <end position="29"/>
    </location>
</feature>
<evidence type="ECO:0000256" key="4">
    <source>
        <dbReference type="ARBA" id="ARBA00022452"/>
    </source>
</evidence>
<dbReference type="Pfam" id="PF00593">
    <property type="entry name" value="TonB_dep_Rec_b-barrel"/>
    <property type="match status" value="1"/>
</dbReference>
<dbReference type="PROSITE" id="PS52016">
    <property type="entry name" value="TONB_DEPENDENT_REC_3"/>
    <property type="match status" value="1"/>
</dbReference>
<feature type="chain" id="PRO_5045286071" evidence="11">
    <location>
        <begin position="30"/>
        <end position="651"/>
    </location>
</feature>
<dbReference type="InterPro" id="IPR036942">
    <property type="entry name" value="Beta-barrel_TonB_sf"/>
</dbReference>
<dbReference type="Pfam" id="PF07715">
    <property type="entry name" value="Plug"/>
    <property type="match status" value="1"/>
</dbReference>
<evidence type="ECO:0000313" key="14">
    <source>
        <dbReference type="EMBL" id="MCA2014614.1"/>
    </source>
</evidence>
<keyword evidence="3 9" id="KW-0813">Transport</keyword>
<evidence type="ECO:0000256" key="8">
    <source>
        <dbReference type="ARBA" id="ARBA00023237"/>
    </source>
</evidence>
<comment type="subcellular location">
    <subcellularLocation>
        <location evidence="1 9">Cell outer membrane</location>
        <topology evidence="1 9">Multi-pass membrane protein</topology>
    </subcellularLocation>
</comment>
<dbReference type="PANTHER" id="PTHR30069">
    <property type="entry name" value="TONB-DEPENDENT OUTER MEMBRANE RECEPTOR"/>
    <property type="match status" value="1"/>
</dbReference>
<accession>A0ABS7YJH2</accession>
<reference evidence="15" key="1">
    <citation type="submission" date="2023-07" db="EMBL/GenBank/DDBJ databases">
        <title>Molecular identification of indigenous halophilic bacteria isolated from red sea cost, biodegradation of synthetic dyes and assessment of degraded metabolite toxicity.</title>
        <authorList>
            <person name="Chaieb K."/>
            <person name="Altayb H.N."/>
        </authorList>
    </citation>
    <scope>NUCLEOTIDE SEQUENCE [LARGE SCALE GENOMIC DNA]</scope>
    <source>
        <strain evidence="15">K20</strain>
    </source>
</reference>
<gene>
    <name evidence="14" type="ORF">LDJ79_00730</name>
</gene>
<dbReference type="SUPFAM" id="SSF56935">
    <property type="entry name" value="Porins"/>
    <property type="match status" value="1"/>
</dbReference>
<evidence type="ECO:0000256" key="3">
    <source>
        <dbReference type="ARBA" id="ARBA00022448"/>
    </source>
</evidence>
<evidence type="ECO:0000259" key="12">
    <source>
        <dbReference type="Pfam" id="PF00593"/>
    </source>
</evidence>
<name>A0ABS7YJH2_9VIBR</name>
<evidence type="ECO:0000256" key="6">
    <source>
        <dbReference type="ARBA" id="ARBA00023077"/>
    </source>
</evidence>
<keyword evidence="5 9" id="KW-0812">Transmembrane</keyword>
<dbReference type="PANTHER" id="PTHR30069:SF41">
    <property type="entry name" value="HEME_HEMOPEXIN UTILIZATION PROTEIN C"/>
    <property type="match status" value="1"/>
</dbReference>
<dbReference type="Proteomes" id="UP001199044">
    <property type="component" value="Unassembled WGS sequence"/>
</dbReference>
<dbReference type="CDD" id="cd01347">
    <property type="entry name" value="ligand_gated_channel"/>
    <property type="match status" value="1"/>
</dbReference>
<feature type="domain" description="TonB-dependent receptor plug" evidence="13">
    <location>
        <begin position="54"/>
        <end position="146"/>
    </location>
</feature>
<comment type="caution">
    <text evidence="14">The sequence shown here is derived from an EMBL/GenBank/DDBJ whole genome shotgun (WGS) entry which is preliminary data.</text>
</comment>
<protein>
    <submittedName>
        <fullName evidence="14">TonB-dependent receptor</fullName>
    </submittedName>
</protein>
<dbReference type="InterPro" id="IPR000531">
    <property type="entry name" value="Beta-barrel_TonB"/>
</dbReference>
<dbReference type="Gene3D" id="2.40.170.20">
    <property type="entry name" value="TonB-dependent receptor, beta-barrel domain"/>
    <property type="match status" value="1"/>
</dbReference>
<keyword evidence="14" id="KW-0675">Receptor</keyword>
<proteinExistence type="inferred from homology"/>
<evidence type="ECO:0000256" key="5">
    <source>
        <dbReference type="ARBA" id="ARBA00022692"/>
    </source>
</evidence>
<evidence type="ECO:0000256" key="10">
    <source>
        <dbReference type="RuleBase" id="RU003357"/>
    </source>
</evidence>
<sequence>MHAKSPFILKPLTIAISSLLATVAVNAHADEAKQTSQPEVIKVWATQINNDSSLLSDDIDAKQADHLSDLLRDQPGIDVGGSHSTVQSINIRGLDETDLDISIDGVTQANNMFHHTGNLLINADILKSVDIKLGTNSVLNSGLSGGVQFETKDAKDLLRPGEKFGARLHANYGSNDYFASSATLYSQLNETVDGLAYFTLTDKHNPKNGDGDANKGNDGEIKDGIVKFGWDINEEHRIELTYDKYKDAGDYYLRSNFGSGWNVDSDQATQHVEYTRETISLGYDINKGDALTVHSTVYNNKLEYAPSSTSKGISEHTGFKSLAQSKLELAEMNHTLRYGLQGNHQVSKKDSASSNTKDDKANTFAVYAEDEVQVMDSLFLTPGVRYNYYSINMYGNSSASNDLDKTFTDFTYGLAGRYLLNDQWTLKASSTQLFKGPELRESFVKSNSSFDQNLKAETGVNNEAGFAFQDKEFIGLDSFGFSTNVFRTHIKNYIDNWGSGKGTYTNEGDYTIKGFESEMSAVKGDLAARLTYSHSDSRNDDTGDALRYEVGDSIGLGVNYQIPSMDLTLNWTTMVALDLHADTDNDTDKKGYDVHDISVTWMPEQYDRLTVTAGVENIFNELYYSQASFTSGTIKDYEPGRNIKLSVAYMF</sequence>
<dbReference type="EMBL" id="JAIWIU010000004">
    <property type="protein sequence ID" value="MCA2014614.1"/>
    <property type="molecule type" value="Genomic_DNA"/>
</dbReference>
<keyword evidence="15" id="KW-1185">Reference proteome</keyword>
<keyword evidence="11" id="KW-0732">Signal</keyword>
<organism evidence="14 15">
    <name type="scientific">Vibrio tritonius</name>
    <dbReference type="NCBI Taxonomy" id="1435069"/>
    <lineage>
        <taxon>Bacteria</taxon>
        <taxon>Pseudomonadati</taxon>
        <taxon>Pseudomonadota</taxon>
        <taxon>Gammaproteobacteria</taxon>
        <taxon>Vibrionales</taxon>
        <taxon>Vibrionaceae</taxon>
        <taxon>Vibrio</taxon>
    </lineage>
</organism>
<evidence type="ECO:0000256" key="2">
    <source>
        <dbReference type="ARBA" id="ARBA00009810"/>
    </source>
</evidence>
<evidence type="ECO:0000256" key="7">
    <source>
        <dbReference type="ARBA" id="ARBA00023136"/>
    </source>
</evidence>
<evidence type="ECO:0000256" key="11">
    <source>
        <dbReference type="SAM" id="SignalP"/>
    </source>
</evidence>
<keyword evidence="7 9" id="KW-0472">Membrane</keyword>